<feature type="region of interest" description="Disordered" evidence="1">
    <location>
        <begin position="28"/>
        <end position="65"/>
    </location>
</feature>
<dbReference type="EMBL" id="KB097571">
    <property type="protein sequence ID" value="ESN94194.1"/>
    <property type="molecule type" value="Genomic_DNA"/>
</dbReference>
<evidence type="ECO:0000256" key="1">
    <source>
        <dbReference type="SAM" id="MobiDB-lite"/>
    </source>
</evidence>
<dbReference type="RefSeq" id="XP_009027305.1">
    <property type="nucleotide sequence ID" value="XM_009029057.1"/>
</dbReference>
<accession>T1EUQ2</accession>
<sequence>MDGTNDVDEFEKYFQKASTQMTNVQLEEIESNIQRRGSLPESQKKSKKKSKNKHSSSIKLMESDLQPSSAYNEYLSVSSRQTRTSISNPSDAHTLLLRPTNQQTNQSLSASNSRSNLFTRRSSQSKLQQSEFLAVADTQHYRRASLTPEEQTENKLEEIKKVQKDGGLIVRSFLTSPKGLVNRGDSFKKQSDKRESLGVNTKQDGSKILPRRFSDVGKRASIPVATSATISDLINANVMSSSNDDEAISLEPRTSISCEPTAGRFSQRHQFVARPSIEITKCYLPDEPHTPEMMTDDSTKNTFSFSKTSC</sequence>
<dbReference type="HOGENOM" id="CLU_897980_0_0_1"/>
<gene>
    <name evidence="3" type="primary">20200302</name>
    <name evidence="2" type="ORF">HELRODRAFT_163984</name>
</gene>
<dbReference type="GeneID" id="20200302"/>
<feature type="compositionally biased region" description="Low complexity" evidence="1">
    <location>
        <begin position="300"/>
        <end position="310"/>
    </location>
</feature>
<dbReference type="AlphaFoldDB" id="T1EUQ2"/>
<dbReference type="KEGG" id="hro:HELRODRAFT_163984"/>
<evidence type="ECO:0000313" key="2">
    <source>
        <dbReference type="EMBL" id="ESN94194.1"/>
    </source>
</evidence>
<reference evidence="3" key="3">
    <citation type="submission" date="2015-06" db="UniProtKB">
        <authorList>
            <consortium name="EnsemblMetazoa"/>
        </authorList>
    </citation>
    <scope>IDENTIFICATION</scope>
</reference>
<evidence type="ECO:0000313" key="3">
    <source>
        <dbReference type="EnsemblMetazoa" id="HelroP163984"/>
    </source>
</evidence>
<protein>
    <submittedName>
        <fullName evidence="2 3">Uncharacterized protein</fullName>
    </submittedName>
</protein>
<dbReference type="CTD" id="20200302"/>
<organism evidence="3 4">
    <name type="scientific">Helobdella robusta</name>
    <name type="common">Californian leech</name>
    <dbReference type="NCBI Taxonomy" id="6412"/>
    <lineage>
        <taxon>Eukaryota</taxon>
        <taxon>Metazoa</taxon>
        <taxon>Spiralia</taxon>
        <taxon>Lophotrochozoa</taxon>
        <taxon>Annelida</taxon>
        <taxon>Clitellata</taxon>
        <taxon>Hirudinea</taxon>
        <taxon>Rhynchobdellida</taxon>
        <taxon>Glossiphoniidae</taxon>
        <taxon>Helobdella</taxon>
    </lineage>
</organism>
<feature type="compositionally biased region" description="Basic residues" evidence="1">
    <location>
        <begin position="45"/>
        <end position="56"/>
    </location>
</feature>
<feature type="region of interest" description="Disordered" evidence="1">
    <location>
        <begin position="288"/>
        <end position="310"/>
    </location>
</feature>
<dbReference type="EMBL" id="AMQM01001511">
    <property type="status" value="NOT_ANNOTATED_CDS"/>
    <property type="molecule type" value="Genomic_DNA"/>
</dbReference>
<dbReference type="Proteomes" id="UP000015101">
    <property type="component" value="Unassembled WGS sequence"/>
</dbReference>
<keyword evidence="4" id="KW-1185">Reference proteome</keyword>
<feature type="region of interest" description="Disordered" evidence="1">
    <location>
        <begin position="99"/>
        <end position="123"/>
    </location>
</feature>
<dbReference type="InParanoid" id="T1EUQ2"/>
<evidence type="ECO:0000313" key="4">
    <source>
        <dbReference type="Proteomes" id="UP000015101"/>
    </source>
</evidence>
<dbReference type="EnsemblMetazoa" id="HelroT163984">
    <property type="protein sequence ID" value="HelroP163984"/>
    <property type="gene ID" value="HelroG163984"/>
</dbReference>
<reference evidence="4" key="1">
    <citation type="submission" date="2012-12" db="EMBL/GenBank/DDBJ databases">
        <authorList>
            <person name="Hellsten U."/>
            <person name="Grimwood J."/>
            <person name="Chapman J.A."/>
            <person name="Shapiro H."/>
            <person name="Aerts A."/>
            <person name="Otillar R.P."/>
            <person name="Terry A.Y."/>
            <person name="Boore J.L."/>
            <person name="Simakov O."/>
            <person name="Marletaz F."/>
            <person name="Cho S.-J."/>
            <person name="Edsinger-Gonzales E."/>
            <person name="Havlak P."/>
            <person name="Kuo D.-H."/>
            <person name="Larsson T."/>
            <person name="Lv J."/>
            <person name="Arendt D."/>
            <person name="Savage R."/>
            <person name="Osoegawa K."/>
            <person name="de Jong P."/>
            <person name="Lindberg D.R."/>
            <person name="Seaver E.C."/>
            <person name="Weisblat D.A."/>
            <person name="Putnam N.H."/>
            <person name="Grigoriev I.V."/>
            <person name="Rokhsar D.S."/>
        </authorList>
    </citation>
    <scope>NUCLEOTIDE SEQUENCE</scope>
</reference>
<reference evidence="2 4" key="2">
    <citation type="journal article" date="2013" name="Nature">
        <title>Insights into bilaterian evolution from three spiralian genomes.</title>
        <authorList>
            <person name="Simakov O."/>
            <person name="Marletaz F."/>
            <person name="Cho S.J."/>
            <person name="Edsinger-Gonzales E."/>
            <person name="Havlak P."/>
            <person name="Hellsten U."/>
            <person name="Kuo D.H."/>
            <person name="Larsson T."/>
            <person name="Lv J."/>
            <person name="Arendt D."/>
            <person name="Savage R."/>
            <person name="Osoegawa K."/>
            <person name="de Jong P."/>
            <person name="Grimwood J."/>
            <person name="Chapman J.A."/>
            <person name="Shapiro H."/>
            <person name="Aerts A."/>
            <person name="Otillar R.P."/>
            <person name="Terry A.Y."/>
            <person name="Boore J.L."/>
            <person name="Grigoriev I.V."/>
            <person name="Lindberg D.R."/>
            <person name="Seaver E.C."/>
            <person name="Weisblat D.A."/>
            <person name="Putnam N.H."/>
            <person name="Rokhsar D.S."/>
        </authorList>
    </citation>
    <scope>NUCLEOTIDE SEQUENCE</scope>
</reference>
<name>T1EUQ2_HELRO</name>
<proteinExistence type="predicted"/>